<dbReference type="EMBL" id="CAJVCH010000816">
    <property type="protein sequence ID" value="CAG7634394.1"/>
    <property type="molecule type" value="Genomic_DNA"/>
</dbReference>
<gene>
    <name evidence="2" type="ORF">AFUS01_LOCUS206</name>
</gene>
<comment type="caution">
    <text evidence="2">The sequence shown here is derived from an EMBL/GenBank/DDBJ whole genome shotgun (WGS) entry which is preliminary data.</text>
</comment>
<reference evidence="2" key="1">
    <citation type="submission" date="2021-06" db="EMBL/GenBank/DDBJ databases">
        <authorList>
            <person name="Hodson N. C."/>
            <person name="Mongue J. A."/>
            <person name="Jaron S. K."/>
        </authorList>
    </citation>
    <scope>NUCLEOTIDE SEQUENCE</scope>
</reference>
<dbReference type="Pfam" id="PF07679">
    <property type="entry name" value="I-set"/>
    <property type="match status" value="1"/>
</dbReference>
<proteinExistence type="predicted"/>
<evidence type="ECO:0000259" key="1">
    <source>
        <dbReference type="PROSITE" id="PS50835"/>
    </source>
</evidence>
<sequence length="118" mass="12923">WWREGSEATISIGAKLNIVSAKVSSEGIYYCQPSNDGGMGTVASVDLRVYQGPRFLSTLQSQVIRRSGDGNFSVSCTAEGKPRPNVTWVKDGTLINPKIKHAFYRISTRDVDVRNGVT</sequence>
<keyword evidence="3" id="KW-1185">Reference proteome</keyword>
<protein>
    <recommendedName>
        <fullName evidence="1">Ig-like domain-containing protein</fullName>
    </recommendedName>
</protein>
<feature type="domain" description="Ig-like" evidence="1">
    <location>
        <begin position="53"/>
        <end position="118"/>
    </location>
</feature>
<feature type="non-terminal residue" evidence="2">
    <location>
        <position position="118"/>
    </location>
</feature>
<evidence type="ECO:0000313" key="3">
    <source>
        <dbReference type="Proteomes" id="UP000708208"/>
    </source>
</evidence>
<dbReference type="InterPro" id="IPR013098">
    <property type="entry name" value="Ig_I-set"/>
</dbReference>
<organism evidence="2 3">
    <name type="scientific">Allacma fusca</name>
    <dbReference type="NCBI Taxonomy" id="39272"/>
    <lineage>
        <taxon>Eukaryota</taxon>
        <taxon>Metazoa</taxon>
        <taxon>Ecdysozoa</taxon>
        <taxon>Arthropoda</taxon>
        <taxon>Hexapoda</taxon>
        <taxon>Collembola</taxon>
        <taxon>Symphypleona</taxon>
        <taxon>Sminthuridae</taxon>
        <taxon>Allacma</taxon>
    </lineage>
</organism>
<dbReference type="Proteomes" id="UP000708208">
    <property type="component" value="Unassembled WGS sequence"/>
</dbReference>
<dbReference type="InterPro" id="IPR007110">
    <property type="entry name" value="Ig-like_dom"/>
</dbReference>
<name>A0A8J2J1J6_9HEXA</name>
<feature type="non-terminal residue" evidence="2">
    <location>
        <position position="1"/>
    </location>
</feature>
<feature type="domain" description="Ig-like" evidence="1">
    <location>
        <begin position="1"/>
        <end position="48"/>
    </location>
</feature>
<dbReference type="OrthoDB" id="5857426at2759"/>
<dbReference type="PROSITE" id="PS50835">
    <property type="entry name" value="IG_LIKE"/>
    <property type="match status" value="2"/>
</dbReference>
<accession>A0A8J2J1J6</accession>
<dbReference type="AlphaFoldDB" id="A0A8J2J1J6"/>
<evidence type="ECO:0000313" key="2">
    <source>
        <dbReference type="EMBL" id="CAG7634394.1"/>
    </source>
</evidence>